<dbReference type="AlphaFoldDB" id="A0A2A2SJB8"/>
<gene>
    <name evidence="1" type="ORF">CKY28_03995</name>
</gene>
<dbReference type="Proteomes" id="UP000218151">
    <property type="component" value="Unassembled WGS sequence"/>
</dbReference>
<sequence>MPFQIRGLDPAPFLPLYGLSDTALAARNARRVVADAAPGYPDRIELRDARPGETLLLAHYEHHPHRTPFRASHAVFVLEGATEPATFVDKVPEPLRIRPISLRAFDRAHDMIDADLIDGADLVPLIERFLARPEVAYLHAHYAKRGCFAALIERA</sequence>
<protein>
    <recommendedName>
        <fullName evidence="3">DUF1203 domain-containing protein</fullName>
    </recommendedName>
</protein>
<evidence type="ECO:0000313" key="1">
    <source>
        <dbReference type="EMBL" id="PAX09121.1"/>
    </source>
</evidence>
<dbReference type="EMBL" id="NSLI01000002">
    <property type="protein sequence ID" value="PAX09121.1"/>
    <property type="molecule type" value="Genomic_DNA"/>
</dbReference>
<name>A0A2A2SJB8_9SPHN</name>
<accession>A0A2A2SJB8</accession>
<evidence type="ECO:0008006" key="3">
    <source>
        <dbReference type="Google" id="ProtNLM"/>
    </source>
</evidence>
<dbReference type="InterPro" id="IPR009593">
    <property type="entry name" value="DUF1203"/>
</dbReference>
<evidence type="ECO:0000313" key="2">
    <source>
        <dbReference type="Proteomes" id="UP000218151"/>
    </source>
</evidence>
<dbReference type="Pfam" id="PF06718">
    <property type="entry name" value="DUF1203"/>
    <property type="match status" value="1"/>
</dbReference>
<keyword evidence="2" id="KW-1185">Reference proteome</keyword>
<dbReference type="PIRSF" id="PIRSF034110">
    <property type="entry name" value="DUF1203"/>
    <property type="match status" value="1"/>
</dbReference>
<organism evidence="1 2">
    <name type="scientific">Sphingomonas lenta</name>
    <dbReference type="NCBI Taxonomy" id="1141887"/>
    <lineage>
        <taxon>Bacteria</taxon>
        <taxon>Pseudomonadati</taxon>
        <taxon>Pseudomonadota</taxon>
        <taxon>Alphaproteobacteria</taxon>
        <taxon>Sphingomonadales</taxon>
        <taxon>Sphingomonadaceae</taxon>
        <taxon>Sphingomonas</taxon>
    </lineage>
</organism>
<proteinExistence type="predicted"/>
<dbReference type="OrthoDB" id="5953307at2"/>
<comment type="caution">
    <text evidence="1">The sequence shown here is derived from an EMBL/GenBank/DDBJ whole genome shotgun (WGS) entry which is preliminary data.</text>
</comment>
<dbReference type="RefSeq" id="WP_095997619.1">
    <property type="nucleotide sequence ID" value="NZ_NSLI01000002.1"/>
</dbReference>
<reference evidence="2" key="1">
    <citation type="submission" date="2017-09" db="EMBL/GenBank/DDBJ databases">
        <authorList>
            <person name="Feng G."/>
            <person name="Zhu H."/>
        </authorList>
    </citation>
    <scope>NUCLEOTIDE SEQUENCE [LARGE SCALE GENOMIC DNA]</scope>
    <source>
        <strain evidence="2">1PNM-20</strain>
    </source>
</reference>